<dbReference type="AlphaFoldDB" id="A0A510E532"/>
<accession>A0A510DXY3</accession>
<proteinExistence type="predicted"/>
<gene>
    <name evidence="1" type="ORF">IC006_2164</name>
    <name evidence="2" type="ORF">IC007_2168</name>
</gene>
<protein>
    <submittedName>
        <fullName evidence="2">Uncharacterized protein</fullName>
    </submittedName>
</protein>
<dbReference type="KEGG" id="step:IC006_2164"/>
<reference evidence="4" key="1">
    <citation type="submission" date="2018-09" db="EMBL/GenBank/DDBJ databases">
        <title>Complete Genome Sequencing of Sulfolobus sp. JCM 16834.</title>
        <authorList>
            <person name="Kato S."/>
            <person name="Itoh T."/>
            <person name="Ohkuma M."/>
        </authorList>
    </citation>
    <scope>NUCLEOTIDE SEQUENCE [LARGE SCALE GENOMIC DNA]</scope>
    <source>
        <strain evidence="4">IC-007</strain>
    </source>
</reference>
<sequence>MSSIPTFKFWDKNFTNSSSLTQLGTEGKYVTSESLDK</sequence>
<dbReference type="Proteomes" id="UP000322983">
    <property type="component" value="Chromosome"/>
</dbReference>
<evidence type="ECO:0000313" key="4">
    <source>
        <dbReference type="Proteomes" id="UP000325030"/>
    </source>
</evidence>
<evidence type="ECO:0000313" key="1">
    <source>
        <dbReference type="EMBL" id="BBG24830.1"/>
    </source>
</evidence>
<reference evidence="2 3" key="2">
    <citation type="journal article" date="2020" name="Int. J. Syst. Evol. Microbiol.">
        <title>Sulfuracidifex tepidarius gen. nov., sp. nov. and transfer of Sulfolobus metallicus Huber and Stetter 1992 to the genus Sulfuracidifex as Sulfuracidifex metallicus comb. nov.</title>
        <authorList>
            <person name="Itoh T."/>
            <person name="Miura T."/>
            <person name="Sakai H.D."/>
            <person name="Kato S."/>
            <person name="Ohkuma M."/>
            <person name="Takashina T."/>
        </authorList>
    </citation>
    <scope>NUCLEOTIDE SEQUENCE</scope>
    <source>
        <strain evidence="1 3">IC-006</strain>
        <strain evidence="2">IC-007</strain>
    </source>
</reference>
<dbReference type="EMBL" id="AP018929">
    <property type="protein sequence ID" value="BBG24830.1"/>
    <property type="molecule type" value="Genomic_DNA"/>
</dbReference>
<name>A0A510E532_9CREN</name>
<dbReference type="EMBL" id="AP018930">
    <property type="protein sequence ID" value="BBG27614.1"/>
    <property type="molecule type" value="Genomic_DNA"/>
</dbReference>
<keyword evidence="3" id="KW-1185">Reference proteome</keyword>
<dbReference type="Proteomes" id="UP000325030">
    <property type="component" value="Chromosome"/>
</dbReference>
<evidence type="ECO:0000313" key="2">
    <source>
        <dbReference type="EMBL" id="BBG27614.1"/>
    </source>
</evidence>
<organism evidence="2 4">
    <name type="scientific">Sulfuracidifex tepidarius</name>
    <dbReference type="NCBI Taxonomy" id="1294262"/>
    <lineage>
        <taxon>Archaea</taxon>
        <taxon>Thermoproteota</taxon>
        <taxon>Thermoprotei</taxon>
        <taxon>Sulfolobales</taxon>
        <taxon>Sulfolobaceae</taxon>
        <taxon>Sulfuracidifex</taxon>
    </lineage>
</organism>
<accession>A0A510E532</accession>
<evidence type="ECO:0000313" key="3">
    <source>
        <dbReference type="Proteomes" id="UP000322983"/>
    </source>
</evidence>